<evidence type="ECO:0000313" key="2">
    <source>
        <dbReference type="EMBL" id="RSZ60385.1"/>
    </source>
</evidence>
<evidence type="ECO:0000313" key="3">
    <source>
        <dbReference type="Proteomes" id="UP000278085"/>
    </source>
</evidence>
<keyword evidence="1" id="KW-0472">Membrane</keyword>
<keyword evidence="1" id="KW-1133">Transmembrane helix</keyword>
<feature type="transmembrane region" description="Helical" evidence="1">
    <location>
        <begin position="61"/>
        <end position="79"/>
    </location>
</feature>
<organism evidence="2 3">
    <name type="scientific">Massilia atriviolacea</name>
    <dbReference type="NCBI Taxonomy" id="2495579"/>
    <lineage>
        <taxon>Bacteria</taxon>
        <taxon>Pseudomonadati</taxon>
        <taxon>Pseudomonadota</taxon>
        <taxon>Betaproteobacteria</taxon>
        <taxon>Burkholderiales</taxon>
        <taxon>Oxalobacteraceae</taxon>
        <taxon>Telluria group</taxon>
        <taxon>Massilia</taxon>
    </lineage>
</organism>
<protein>
    <submittedName>
        <fullName evidence="2">Uncharacterized protein</fullName>
    </submittedName>
</protein>
<keyword evidence="1" id="KW-0812">Transmembrane</keyword>
<dbReference type="EMBL" id="RXLQ01000002">
    <property type="protein sequence ID" value="RSZ60385.1"/>
    <property type="molecule type" value="Genomic_DNA"/>
</dbReference>
<dbReference type="Proteomes" id="UP000278085">
    <property type="component" value="Unassembled WGS sequence"/>
</dbReference>
<dbReference type="OrthoDB" id="8911335at2"/>
<dbReference type="AlphaFoldDB" id="A0A430HS64"/>
<proteinExistence type="predicted"/>
<keyword evidence="3" id="KW-1185">Reference proteome</keyword>
<evidence type="ECO:0000256" key="1">
    <source>
        <dbReference type="SAM" id="Phobius"/>
    </source>
</evidence>
<feature type="transmembrane region" description="Helical" evidence="1">
    <location>
        <begin position="6"/>
        <end position="25"/>
    </location>
</feature>
<gene>
    <name evidence="2" type="ORF">EJB06_04530</name>
</gene>
<feature type="transmembrane region" description="Helical" evidence="1">
    <location>
        <begin position="37"/>
        <end position="55"/>
    </location>
</feature>
<sequence>MWGKSMAAVFLAPPLGVVLVGLLALLSGNQQRDTLPILLMFFPVWVGAMALAYHFKTALRAWLWMGGATLAGFALMYGLKAAGLLRVAA</sequence>
<accession>A0A430HS64</accession>
<name>A0A430HS64_9BURK</name>
<comment type="caution">
    <text evidence="2">The sequence shown here is derived from an EMBL/GenBank/DDBJ whole genome shotgun (WGS) entry which is preliminary data.</text>
</comment>
<reference evidence="2 3" key="1">
    <citation type="submission" date="2018-12" db="EMBL/GenBank/DDBJ databases">
        <authorList>
            <person name="Yang E."/>
        </authorList>
    </citation>
    <scope>NUCLEOTIDE SEQUENCE [LARGE SCALE GENOMIC DNA]</scope>
    <source>
        <strain evidence="2 3">SOD</strain>
    </source>
</reference>
<dbReference type="RefSeq" id="WP_126072796.1">
    <property type="nucleotide sequence ID" value="NZ_CP051166.1"/>
</dbReference>